<evidence type="ECO:0000313" key="1">
    <source>
        <dbReference type="EMBL" id="TCW76158.1"/>
    </source>
</evidence>
<organism evidence="1">
    <name type="scientific">Klebsiella pneumoniae</name>
    <dbReference type="NCBI Taxonomy" id="573"/>
    <lineage>
        <taxon>Bacteria</taxon>
        <taxon>Pseudomonadati</taxon>
        <taxon>Pseudomonadota</taxon>
        <taxon>Gammaproteobacteria</taxon>
        <taxon>Enterobacterales</taxon>
        <taxon>Enterobacteriaceae</taxon>
        <taxon>Klebsiella/Raoultella group</taxon>
        <taxon>Klebsiella</taxon>
        <taxon>Klebsiella pneumoniae complex</taxon>
    </lineage>
</organism>
<comment type="caution">
    <text evidence="1">The sequence shown here is derived from an EMBL/GenBank/DDBJ whole genome shotgun (WGS) entry which is preliminary data.</text>
</comment>
<dbReference type="EMBL" id="SDCU01000011">
    <property type="protein sequence ID" value="TCY05623.1"/>
    <property type="molecule type" value="Genomic_DNA"/>
</dbReference>
<evidence type="ECO:0000313" key="5">
    <source>
        <dbReference type="EMBL" id="TCY42507.1"/>
    </source>
</evidence>
<dbReference type="EMBL" id="SDDI01000018">
    <property type="protein sequence ID" value="TCY81087.1"/>
    <property type="molecule type" value="Genomic_DNA"/>
</dbReference>
<evidence type="ECO:0000313" key="7">
    <source>
        <dbReference type="EMBL" id="TCZ54741.1"/>
    </source>
</evidence>
<dbReference type="AlphaFoldDB" id="A0A483EI76"/>
<evidence type="ECO:0000313" key="4">
    <source>
        <dbReference type="EMBL" id="TCY05623.1"/>
    </source>
</evidence>
<sequence>MKLLSVVEFTATHRFIQQAFSPGYDTFAAIMLFRRPGGIAFRCWRAENNDIMRYLAYRGYTPWPFITMRWY</sequence>
<dbReference type="EMBL" id="SDCR01000007">
    <property type="protein sequence ID" value="TCX74120.1"/>
    <property type="molecule type" value="Genomic_DNA"/>
</dbReference>
<evidence type="ECO:0000313" key="6">
    <source>
        <dbReference type="EMBL" id="TCY81087.1"/>
    </source>
</evidence>
<dbReference type="EMBL" id="SDDB01000004">
    <property type="protein sequence ID" value="TCY42507.1"/>
    <property type="molecule type" value="Genomic_DNA"/>
</dbReference>
<protein>
    <submittedName>
        <fullName evidence="1">Uncharacterized protein</fullName>
    </submittedName>
</protein>
<reference evidence="1" key="1">
    <citation type="submission" date="2019-01" db="EMBL/GenBank/DDBJ databases">
        <authorList>
            <person name="Lista F."/>
            <person name="Anselmo A."/>
        </authorList>
    </citation>
    <scope>NUCLEOTIDE SEQUENCE</scope>
    <source>
        <strain evidence="6">13R</strain>
        <strain evidence="5">20R</strain>
        <strain evidence="2">21S</strain>
        <strain evidence="1">25S</strain>
        <strain evidence="4">2S</strain>
        <strain evidence="7">5R</strain>
        <strain evidence="3">5S</strain>
    </source>
</reference>
<accession>A0A483EI76</accession>
<proteinExistence type="predicted"/>
<evidence type="ECO:0000313" key="3">
    <source>
        <dbReference type="EMBL" id="TCX74120.1"/>
    </source>
</evidence>
<dbReference type="EMBL" id="SDCB01000002">
    <property type="protein sequence ID" value="TCX03671.1"/>
    <property type="molecule type" value="Genomic_DNA"/>
</dbReference>
<name>A0A483EI76_KLEPN</name>
<evidence type="ECO:0000313" key="2">
    <source>
        <dbReference type="EMBL" id="TCX03671.1"/>
    </source>
</evidence>
<gene>
    <name evidence="3" type="ORF">ETE60_11415</name>
    <name evidence="2" type="ORF">ETE82_05720</name>
    <name evidence="1" type="ORF">ETE95_08005</name>
    <name evidence="5" type="ORF">ETF04_04190</name>
    <name evidence="4" type="ORF">ETF11_11735</name>
    <name evidence="6" type="ORF">ETH49_16465</name>
    <name evidence="7" type="ORF">ETH65_00220</name>
</gene>
<dbReference type="EMBL" id="SDDQ01000001">
    <property type="protein sequence ID" value="TCZ54741.1"/>
    <property type="molecule type" value="Genomic_DNA"/>
</dbReference>
<dbReference type="EMBL" id="SDBX01000006">
    <property type="protein sequence ID" value="TCW76158.1"/>
    <property type="molecule type" value="Genomic_DNA"/>
</dbReference>